<proteinExistence type="predicted"/>
<keyword evidence="1" id="KW-0812">Transmembrane</keyword>
<keyword evidence="3" id="KW-1185">Reference proteome</keyword>
<protein>
    <recommendedName>
        <fullName evidence="4">CUB domain-containing protein</fullName>
    </recommendedName>
</protein>
<accession>G0MRV3</accession>
<dbReference type="AlphaFoldDB" id="G0MRV3"/>
<reference evidence="3" key="1">
    <citation type="submission" date="2011-07" db="EMBL/GenBank/DDBJ databases">
        <authorList>
            <consortium name="Caenorhabditis brenneri Sequencing and Analysis Consortium"/>
            <person name="Wilson R.K."/>
        </authorList>
    </citation>
    <scope>NUCLEOTIDE SEQUENCE [LARGE SCALE GENOMIC DNA]</scope>
    <source>
        <strain evidence="3">PB2801</strain>
    </source>
</reference>
<keyword evidence="1" id="KW-1133">Transmembrane helix</keyword>
<evidence type="ECO:0008006" key="4">
    <source>
        <dbReference type="Google" id="ProtNLM"/>
    </source>
</evidence>
<organism evidence="3">
    <name type="scientific">Caenorhabditis brenneri</name>
    <name type="common">Nematode worm</name>
    <dbReference type="NCBI Taxonomy" id="135651"/>
    <lineage>
        <taxon>Eukaryota</taxon>
        <taxon>Metazoa</taxon>
        <taxon>Ecdysozoa</taxon>
        <taxon>Nematoda</taxon>
        <taxon>Chromadorea</taxon>
        <taxon>Rhabditida</taxon>
        <taxon>Rhabditina</taxon>
        <taxon>Rhabditomorpha</taxon>
        <taxon>Rhabditoidea</taxon>
        <taxon>Rhabditidae</taxon>
        <taxon>Peloderinae</taxon>
        <taxon>Caenorhabditis</taxon>
    </lineage>
</organism>
<dbReference type="EMBL" id="GL379809">
    <property type="protein sequence ID" value="EGT42510.1"/>
    <property type="molecule type" value="Genomic_DNA"/>
</dbReference>
<gene>
    <name evidence="2" type="ORF">CAEBREN_31197</name>
</gene>
<dbReference type="STRING" id="135651.G0MRV3"/>
<dbReference type="Proteomes" id="UP000008068">
    <property type="component" value="Unassembled WGS sequence"/>
</dbReference>
<evidence type="ECO:0000256" key="1">
    <source>
        <dbReference type="SAM" id="Phobius"/>
    </source>
</evidence>
<keyword evidence="1" id="KW-0472">Membrane</keyword>
<evidence type="ECO:0000313" key="3">
    <source>
        <dbReference type="Proteomes" id="UP000008068"/>
    </source>
</evidence>
<dbReference type="InParanoid" id="G0MRV3"/>
<dbReference type="HOGENOM" id="CLU_1857022_0_0_1"/>
<name>G0MRV3_CAEBE</name>
<feature type="transmembrane region" description="Helical" evidence="1">
    <location>
        <begin position="120"/>
        <end position="137"/>
    </location>
</feature>
<dbReference type="eggNOG" id="ENOG502TGSN">
    <property type="taxonomic scope" value="Eukaryota"/>
</dbReference>
<evidence type="ECO:0000313" key="2">
    <source>
        <dbReference type="EMBL" id="EGT42510.1"/>
    </source>
</evidence>
<sequence>MAQRWLKPYDGRKGTIFSPSIWDPKTSPSFSFQFEDDDHKFMFGVNVRDVRIAAAGESLTIKTGPTAPSNFSYKEFVSASTEFWTRRESKGNFMQIAYDGYDRRSMAIVSFDMKLINNGLIKLSLISFNFIVAFEFLR</sequence>